<dbReference type="InterPro" id="IPR001680">
    <property type="entry name" value="WD40_rpt"/>
</dbReference>
<evidence type="ECO:0000313" key="4">
    <source>
        <dbReference type="EMBL" id="RAI77664.1"/>
    </source>
</evidence>
<sequence length="135" mass="14675">MSGSGNNVVIRETSTGNTLKTLVGHTGTVNAIAVSPDNKTVSSFGNDYIIRIWDVATGTLLRNISTNNIYISNLAISPDGQYLVGTGGTIYMCGITLLPRQHQRQVGMQWEPIQLTRRPTAQMGACWLRAHLMAN</sequence>
<evidence type="ECO:0000313" key="5">
    <source>
        <dbReference type="Proteomes" id="UP000249016"/>
    </source>
</evidence>
<dbReference type="PANTHER" id="PTHR19848">
    <property type="entry name" value="WD40 REPEAT PROTEIN"/>
    <property type="match status" value="1"/>
</dbReference>
<evidence type="ECO:0000256" key="3">
    <source>
        <dbReference type="PROSITE-ProRule" id="PRU00221"/>
    </source>
</evidence>
<dbReference type="InterPro" id="IPR011047">
    <property type="entry name" value="Quinoprotein_ADH-like_sf"/>
</dbReference>
<protein>
    <submittedName>
        <fullName evidence="4">Uncharacterized protein</fullName>
    </submittedName>
</protein>
<keyword evidence="2" id="KW-0677">Repeat</keyword>
<dbReference type="Pfam" id="PF00400">
    <property type="entry name" value="WD40"/>
    <property type="match status" value="2"/>
</dbReference>
<organism evidence="4 5">
    <name type="scientific">Spirosoma telluris</name>
    <dbReference type="NCBI Taxonomy" id="2183553"/>
    <lineage>
        <taxon>Bacteria</taxon>
        <taxon>Pseudomonadati</taxon>
        <taxon>Bacteroidota</taxon>
        <taxon>Cytophagia</taxon>
        <taxon>Cytophagales</taxon>
        <taxon>Cytophagaceae</taxon>
        <taxon>Spirosoma</taxon>
    </lineage>
</organism>
<dbReference type="SMART" id="SM00320">
    <property type="entry name" value="WD40"/>
    <property type="match status" value="2"/>
</dbReference>
<dbReference type="PROSITE" id="PS50294">
    <property type="entry name" value="WD_REPEATS_REGION"/>
    <property type="match status" value="1"/>
</dbReference>
<dbReference type="Gene3D" id="2.130.10.10">
    <property type="entry name" value="YVTN repeat-like/Quinoprotein amine dehydrogenase"/>
    <property type="match status" value="1"/>
</dbReference>
<feature type="repeat" description="WD" evidence="3">
    <location>
        <begin position="22"/>
        <end position="63"/>
    </location>
</feature>
<dbReference type="SUPFAM" id="SSF50998">
    <property type="entry name" value="Quinoprotein alcohol dehydrogenase-like"/>
    <property type="match status" value="1"/>
</dbReference>
<dbReference type="Proteomes" id="UP000249016">
    <property type="component" value="Unassembled WGS sequence"/>
</dbReference>
<dbReference type="OrthoDB" id="1492850at2"/>
<gene>
    <name evidence="4" type="ORF">HMF3257_32365</name>
</gene>
<keyword evidence="1 3" id="KW-0853">WD repeat</keyword>
<dbReference type="AlphaFoldDB" id="A0A327NUX0"/>
<dbReference type="EMBL" id="QLII01000001">
    <property type="protein sequence ID" value="RAI77664.1"/>
    <property type="molecule type" value="Genomic_DNA"/>
</dbReference>
<dbReference type="PANTHER" id="PTHR19848:SF8">
    <property type="entry name" value="F-BOX AND WD REPEAT DOMAIN CONTAINING 7"/>
    <property type="match status" value="1"/>
</dbReference>
<evidence type="ECO:0000256" key="1">
    <source>
        <dbReference type="ARBA" id="ARBA00022574"/>
    </source>
</evidence>
<keyword evidence="5" id="KW-1185">Reference proteome</keyword>
<accession>A0A327NUX0</accession>
<dbReference type="PROSITE" id="PS50082">
    <property type="entry name" value="WD_REPEATS_2"/>
    <property type="match status" value="1"/>
</dbReference>
<dbReference type="InterPro" id="IPR015943">
    <property type="entry name" value="WD40/YVTN_repeat-like_dom_sf"/>
</dbReference>
<evidence type="ECO:0000256" key="2">
    <source>
        <dbReference type="ARBA" id="ARBA00022737"/>
    </source>
</evidence>
<name>A0A327NUX0_9BACT</name>
<reference evidence="4 5" key="1">
    <citation type="submission" date="2018-06" db="EMBL/GenBank/DDBJ databases">
        <title>Spirosoma sp. HMF3257 Genome sequencing and assembly.</title>
        <authorList>
            <person name="Kang H."/>
            <person name="Cha I."/>
            <person name="Kim H."/>
            <person name="Kang J."/>
            <person name="Joh K."/>
        </authorList>
    </citation>
    <scope>NUCLEOTIDE SEQUENCE [LARGE SCALE GENOMIC DNA]</scope>
    <source>
        <strain evidence="4 5">HMF3257</strain>
    </source>
</reference>
<proteinExistence type="predicted"/>
<comment type="caution">
    <text evidence="4">The sequence shown here is derived from an EMBL/GenBank/DDBJ whole genome shotgun (WGS) entry which is preliminary data.</text>
</comment>